<dbReference type="Proteomes" id="UP000036681">
    <property type="component" value="Unplaced"/>
</dbReference>
<protein>
    <submittedName>
        <fullName evidence="2">Uncharacterized protein</fullName>
    </submittedName>
</protein>
<reference evidence="2" key="1">
    <citation type="submission" date="2017-02" db="UniProtKB">
        <authorList>
            <consortium name="WormBaseParasite"/>
        </authorList>
    </citation>
    <scope>IDENTIFICATION</scope>
</reference>
<name>A0A0M3ID38_ASCLU</name>
<keyword evidence="1" id="KW-1185">Reference proteome</keyword>
<dbReference type="WBParaSite" id="ALUE_0001589101-mRNA-1">
    <property type="protein sequence ID" value="ALUE_0001589101-mRNA-1"/>
    <property type="gene ID" value="ALUE_0001589101"/>
</dbReference>
<dbReference type="AlphaFoldDB" id="A0A0M3ID38"/>
<organism evidence="1 2">
    <name type="scientific">Ascaris lumbricoides</name>
    <name type="common">Giant roundworm</name>
    <dbReference type="NCBI Taxonomy" id="6252"/>
    <lineage>
        <taxon>Eukaryota</taxon>
        <taxon>Metazoa</taxon>
        <taxon>Ecdysozoa</taxon>
        <taxon>Nematoda</taxon>
        <taxon>Chromadorea</taxon>
        <taxon>Rhabditida</taxon>
        <taxon>Spirurina</taxon>
        <taxon>Ascaridomorpha</taxon>
        <taxon>Ascaridoidea</taxon>
        <taxon>Ascarididae</taxon>
        <taxon>Ascaris</taxon>
    </lineage>
</organism>
<accession>A0A0M3ID38</accession>
<evidence type="ECO:0000313" key="1">
    <source>
        <dbReference type="Proteomes" id="UP000036681"/>
    </source>
</evidence>
<sequence length="58" mass="6748">MRFGVVHAKLCNQNLRQVPKYLMHYVNSLQKFSEEYAGKAIFIMVDVDNQNNSQTNTI</sequence>
<proteinExistence type="predicted"/>
<evidence type="ECO:0000313" key="2">
    <source>
        <dbReference type="WBParaSite" id="ALUE_0001589101-mRNA-1"/>
    </source>
</evidence>